<comment type="caution">
    <text evidence="7">The sequence shown here is derived from an EMBL/GenBank/DDBJ whole genome shotgun (WGS) entry which is preliminary data.</text>
</comment>
<feature type="domain" description="Calcineurin-like phosphoesterase" evidence="6">
    <location>
        <begin position="54"/>
        <end position="249"/>
    </location>
</feature>
<reference evidence="7 8" key="1">
    <citation type="submission" date="2024-01" db="EMBL/GenBank/DDBJ databases">
        <title>The genome of the rayed Mediterranean limpet Patella caerulea (Linnaeus, 1758).</title>
        <authorList>
            <person name="Anh-Thu Weber A."/>
            <person name="Halstead-Nussloch G."/>
        </authorList>
    </citation>
    <scope>NUCLEOTIDE SEQUENCE [LARGE SCALE GENOMIC DNA]</scope>
    <source>
        <strain evidence="7">AATW-2023a</strain>
        <tissue evidence="7">Whole specimen</tissue>
    </source>
</reference>
<dbReference type="InterPro" id="IPR029052">
    <property type="entry name" value="Metallo-depent_PP-like"/>
</dbReference>
<dbReference type="Gene3D" id="3.60.21.10">
    <property type="match status" value="1"/>
</dbReference>
<keyword evidence="3 5" id="KW-1133">Transmembrane helix</keyword>
<dbReference type="SUPFAM" id="SSF56300">
    <property type="entry name" value="Metallo-dependent phosphatases"/>
    <property type="match status" value="1"/>
</dbReference>
<dbReference type="PANTHER" id="PTHR13315:SF4">
    <property type="entry name" value="METALLOPHOSPHOESTERASE, ISOFORM E"/>
    <property type="match status" value="1"/>
</dbReference>
<dbReference type="AlphaFoldDB" id="A0AAN8P843"/>
<evidence type="ECO:0000256" key="2">
    <source>
        <dbReference type="ARBA" id="ARBA00022692"/>
    </source>
</evidence>
<organism evidence="7 8">
    <name type="scientific">Patella caerulea</name>
    <name type="common">Rayed Mediterranean limpet</name>
    <dbReference type="NCBI Taxonomy" id="87958"/>
    <lineage>
        <taxon>Eukaryota</taxon>
        <taxon>Metazoa</taxon>
        <taxon>Spiralia</taxon>
        <taxon>Lophotrochozoa</taxon>
        <taxon>Mollusca</taxon>
        <taxon>Gastropoda</taxon>
        <taxon>Patellogastropoda</taxon>
        <taxon>Patelloidea</taxon>
        <taxon>Patellidae</taxon>
        <taxon>Patella</taxon>
    </lineage>
</organism>
<evidence type="ECO:0000256" key="4">
    <source>
        <dbReference type="ARBA" id="ARBA00023136"/>
    </source>
</evidence>
<evidence type="ECO:0000259" key="6">
    <source>
        <dbReference type="Pfam" id="PF00149"/>
    </source>
</evidence>
<protein>
    <recommendedName>
        <fullName evidence="6">Calcineurin-like phosphoesterase domain-containing protein</fullName>
    </recommendedName>
</protein>
<dbReference type="InterPro" id="IPR004843">
    <property type="entry name" value="Calcineurin-like_PHP"/>
</dbReference>
<evidence type="ECO:0000313" key="8">
    <source>
        <dbReference type="Proteomes" id="UP001347796"/>
    </source>
</evidence>
<evidence type="ECO:0000256" key="3">
    <source>
        <dbReference type="ARBA" id="ARBA00022989"/>
    </source>
</evidence>
<dbReference type="Proteomes" id="UP001347796">
    <property type="component" value="Unassembled WGS sequence"/>
</dbReference>
<evidence type="ECO:0000313" key="7">
    <source>
        <dbReference type="EMBL" id="KAK6170039.1"/>
    </source>
</evidence>
<proteinExistence type="predicted"/>
<keyword evidence="4 5" id="KW-0472">Membrane</keyword>
<evidence type="ECO:0000256" key="5">
    <source>
        <dbReference type="SAM" id="Phobius"/>
    </source>
</evidence>
<dbReference type="GO" id="GO:0016787">
    <property type="term" value="F:hydrolase activity"/>
    <property type="evidence" value="ECO:0007669"/>
    <property type="project" value="InterPro"/>
</dbReference>
<feature type="transmembrane region" description="Helical" evidence="5">
    <location>
        <begin position="336"/>
        <end position="357"/>
    </location>
</feature>
<dbReference type="EMBL" id="JAZGQO010000014">
    <property type="protein sequence ID" value="KAK6170039.1"/>
    <property type="molecule type" value="Genomic_DNA"/>
</dbReference>
<dbReference type="GO" id="GO:0016020">
    <property type="term" value="C:membrane"/>
    <property type="evidence" value="ECO:0007669"/>
    <property type="project" value="UniProtKB-SubCell"/>
</dbReference>
<feature type="transmembrane region" description="Helical" evidence="5">
    <location>
        <begin position="20"/>
        <end position="37"/>
    </location>
</feature>
<accession>A0AAN8P843</accession>
<dbReference type="GO" id="GO:0006506">
    <property type="term" value="P:GPI anchor biosynthetic process"/>
    <property type="evidence" value="ECO:0007669"/>
    <property type="project" value="InterPro"/>
</dbReference>
<dbReference type="Pfam" id="PF00149">
    <property type="entry name" value="Metallophos"/>
    <property type="match status" value="1"/>
</dbReference>
<dbReference type="InterPro" id="IPR033308">
    <property type="entry name" value="PGAP5/Cdc1/Ted1"/>
</dbReference>
<evidence type="ECO:0000256" key="1">
    <source>
        <dbReference type="ARBA" id="ARBA00004141"/>
    </source>
</evidence>
<gene>
    <name evidence="7" type="ORF">SNE40_018526</name>
</gene>
<comment type="subcellular location">
    <subcellularLocation>
        <location evidence="1">Membrane</location>
        <topology evidence="1">Multi-pass membrane protein</topology>
    </subcellularLocation>
</comment>
<dbReference type="GO" id="GO:0005783">
    <property type="term" value="C:endoplasmic reticulum"/>
    <property type="evidence" value="ECO:0007669"/>
    <property type="project" value="TreeGrafter"/>
</dbReference>
<sequence>MAKSLRNWLIQHASVKSITVTVLVLTLFVNEYLVYWVQSSRWPVFPEVDRKKEMVVLLVSDPQLQGIQDEPGFPVGMVARWDVDRYLSKTFQLAYSYSQPDIVVFLGDLMDEGSKASPDEYQSYFTRFNSIFHSAKNSKVIYIPGDNDIGGEGRDFKTFKKVSRFENHFGNVSGVVNTRFIDILKLDISLHTDVPRGTEEKLKEYKSKMNSPFRIIISHETMLPKLKVYIYPIIKEIKPQLLFSGHWHKSMHFVCDSCLSDNADTSHWPVHRRELSDIDDYMYMDLTNSQGIQELMIPTCSYRMGVTDIGYGVALINKEKTVRYTVLWLPRRYDVLYAYIYIGIFLLIFYIFGRLCLPKLLYSSVKRPYYKYR</sequence>
<keyword evidence="8" id="KW-1185">Reference proteome</keyword>
<name>A0AAN8P843_PATCE</name>
<dbReference type="PANTHER" id="PTHR13315">
    <property type="entry name" value="METALLO PHOSPHOESTERASE RELATED"/>
    <property type="match status" value="1"/>
</dbReference>
<keyword evidence="2 5" id="KW-0812">Transmembrane</keyword>